<keyword evidence="2" id="KW-1185">Reference proteome</keyword>
<accession>A0A368LIS1</accession>
<evidence type="ECO:0000313" key="2">
    <source>
        <dbReference type="Proteomes" id="UP000252479"/>
    </source>
</evidence>
<reference evidence="1 2" key="1">
    <citation type="journal article" date="2017" name="Elife">
        <title>Extensive horizontal gene transfer in cheese-associated bacteria.</title>
        <authorList>
            <person name="Bonham K.S."/>
            <person name="Wolfe B.E."/>
            <person name="Dutton R.J."/>
        </authorList>
    </citation>
    <scope>NUCLEOTIDE SEQUENCE [LARGE SCALE GENOMIC DNA]</scope>
    <source>
        <strain evidence="1 2">JB196</strain>
    </source>
</reference>
<comment type="caution">
    <text evidence="1">The sequence shown here is derived from an EMBL/GenBank/DDBJ whole genome shotgun (WGS) entry which is preliminary data.</text>
</comment>
<protein>
    <submittedName>
        <fullName evidence="1">Uncharacterized protein</fullName>
    </submittedName>
</protein>
<dbReference type="Proteomes" id="UP000252479">
    <property type="component" value="Unassembled WGS sequence"/>
</dbReference>
<dbReference type="AlphaFoldDB" id="A0A368LIS1"/>
<evidence type="ECO:0000313" key="1">
    <source>
        <dbReference type="EMBL" id="RCS70634.1"/>
    </source>
</evidence>
<dbReference type="EMBL" id="QPGL01000002">
    <property type="protein sequence ID" value="RCS70634.1"/>
    <property type="molecule type" value="Genomic_DNA"/>
</dbReference>
<organism evidence="1 2">
    <name type="scientific">Vibrio casei</name>
    <dbReference type="NCBI Taxonomy" id="673372"/>
    <lineage>
        <taxon>Bacteria</taxon>
        <taxon>Pseudomonadati</taxon>
        <taxon>Pseudomonadota</taxon>
        <taxon>Gammaproteobacteria</taxon>
        <taxon>Vibrionales</taxon>
        <taxon>Vibrionaceae</taxon>
        <taxon>Vibrio</taxon>
    </lineage>
</organism>
<proteinExistence type="predicted"/>
<name>A0A368LIS1_9VIBR</name>
<dbReference type="OrthoDB" id="5875702at2"/>
<sequence length="134" mass="15648">MLLEGHHHSTQLIHYKGVEFVLSHIKAHYSSCADLLSYNSNQNISRSANRFIKIEKSMIDEITKTFSHQNDSNLIIQTPIRKLNNYHDMYKNNVELILFLKVSMKKLNNKSLSAFLSYWVAALQIENDEMSKYL</sequence>
<gene>
    <name evidence="1" type="ORF">CIK83_14555</name>
</gene>